<accession>A0AAV1S9M2</accession>
<reference evidence="1 2" key="1">
    <citation type="submission" date="2024-01" db="EMBL/GenBank/DDBJ databases">
        <authorList>
            <person name="Waweru B."/>
        </authorList>
    </citation>
    <scope>NUCLEOTIDE SEQUENCE [LARGE SCALE GENOMIC DNA]</scope>
</reference>
<dbReference type="AlphaFoldDB" id="A0AAV1S9M2"/>
<proteinExistence type="predicted"/>
<protein>
    <submittedName>
        <fullName evidence="1">Uncharacterized protein</fullName>
    </submittedName>
</protein>
<sequence>MECVYFIVRLMGSAISAFSSLLSRAYQGAASSSPQGAFPIHADPSFLLTNLRGSVCKLFLSYYRESDTTPLAYRSRNGYTTDLCVLSWNMASESSFAYHLMALEFSRSAFSAADRQLVGRQSAFAIRVEACESDIMGIFSFISQHKSKSLGNEFDAQTRQVISLRDQLKQQNSEKALVAKLKEAQAETASNKTKLVDLHLQFDTFMADHEKRFAQARKDAILL</sequence>
<evidence type="ECO:0000313" key="2">
    <source>
        <dbReference type="Proteomes" id="UP001314170"/>
    </source>
</evidence>
<comment type="caution">
    <text evidence="1">The sequence shown here is derived from an EMBL/GenBank/DDBJ whole genome shotgun (WGS) entry which is preliminary data.</text>
</comment>
<gene>
    <name evidence="1" type="ORF">DCAF_LOCUS20852</name>
</gene>
<evidence type="ECO:0000313" key="1">
    <source>
        <dbReference type="EMBL" id="CAK7348159.1"/>
    </source>
</evidence>
<dbReference type="EMBL" id="CAWUPB010001173">
    <property type="protein sequence ID" value="CAK7348159.1"/>
    <property type="molecule type" value="Genomic_DNA"/>
</dbReference>
<name>A0AAV1S9M2_9ROSI</name>
<dbReference type="Proteomes" id="UP001314170">
    <property type="component" value="Unassembled WGS sequence"/>
</dbReference>
<organism evidence="1 2">
    <name type="scientific">Dovyalis caffra</name>
    <dbReference type="NCBI Taxonomy" id="77055"/>
    <lineage>
        <taxon>Eukaryota</taxon>
        <taxon>Viridiplantae</taxon>
        <taxon>Streptophyta</taxon>
        <taxon>Embryophyta</taxon>
        <taxon>Tracheophyta</taxon>
        <taxon>Spermatophyta</taxon>
        <taxon>Magnoliopsida</taxon>
        <taxon>eudicotyledons</taxon>
        <taxon>Gunneridae</taxon>
        <taxon>Pentapetalae</taxon>
        <taxon>rosids</taxon>
        <taxon>fabids</taxon>
        <taxon>Malpighiales</taxon>
        <taxon>Salicaceae</taxon>
        <taxon>Flacourtieae</taxon>
        <taxon>Dovyalis</taxon>
    </lineage>
</organism>
<keyword evidence="2" id="KW-1185">Reference proteome</keyword>